<feature type="transmembrane region" description="Helical" evidence="1">
    <location>
        <begin position="139"/>
        <end position="157"/>
    </location>
</feature>
<keyword evidence="1" id="KW-1133">Transmembrane helix</keyword>
<evidence type="ECO:0000313" key="3">
    <source>
        <dbReference type="EMBL" id="OIK06401.1"/>
    </source>
</evidence>
<name>A0A1S2QLC9_9ACTN</name>
<keyword evidence="1" id="KW-0812">Transmembrane</keyword>
<dbReference type="AlphaFoldDB" id="A0A1S2QLC9"/>
<dbReference type="Proteomes" id="UP000179642">
    <property type="component" value="Unassembled WGS sequence"/>
</dbReference>
<gene>
    <name evidence="3" type="ORF">BIV23_08460</name>
</gene>
<reference evidence="3 4" key="1">
    <citation type="submission" date="2016-10" db="EMBL/GenBank/DDBJ databases">
        <title>Genome sequence of Streptomyces sp. MUSC 1.</title>
        <authorList>
            <person name="Lee L.-H."/>
            <person name="Ser H.-L."/>
            <person name="Law J.W.-F."/>
        </authorList>
    </citation>
    <scope>NUCLEOTIDE SEQUENCE [LARGE SCALE GENOMIC DNA]</scope>
    <source>
        <strain evidence="3 4">MUSC 1</strain>
    </source>
</reference>
<feature type="domain" description="DUF6545" evidence="2">
    <location>
        <begin position="244"/>
        <end position="379"/>
    </location>
</feature>
<feature type="transmembrane region" description="Helical" evidence="1">
    <location>
        <begin position="63"/>
        <end position="90"/>
    </location>
</feature>
<evidence type="ECO:0000313" key="4">
    <source>
        <dbReference type="Proteomes" id="UP000179642"/>
    </source>
</evidence>
<keyword evidence="4" id="KW-1185">Reference proteome</keyword>
<dbReference type="Pfam" id="PF20182">
    <property type="entry name" value="DUF6545"/>
    <property type="match status" value="1"/>
</dbReference>
<proteinExistence type="predicted"/>
<dbReference type="OrthoDB" id="3685619at2"/>
<protein>
    <recommendedName>
        <fullName evidence="2">DUF6545 domain-containing protein</fullName>
    </recommendedName>
</protein>
<dbReference type="EMBL" id="MLYO01000015">
    <property type="protein sequence ID" value="OIK06401.1"/>
    <property type="molecule type" value="Genomic_DNA"/>
</dbReference>
<comment type="caution">
    <text evidence="3">The sequence shown here is derived from an EMBL/GenBank/DDBJ whole genome shotgun (WGS) entry which is preliminary data.</text>
</comment>
<keyword evidence="1" id="KW-0472">Membrane</keyword>
<dbReference type="InterPro" id="IPR046675">
    <property type="entry name" value="DUF6545"/>
</dbReference>
<evidence type="ECO:0000259" key="2">
    <source>
        <dbReference type="Pfam" id="PF20182"/>
    </source>
</evidence>
<dbReference type="InterPro" id="IPR050039">
    <property type="entry name" value="MAB_1171c-like"/>
</dbReference>
<feature type="transmembrane region" description="Helical" evidence="1">
    <location>
        <begin position="214"/>
        <end position="235"/>
    </location>
</feature>
<organism evidence="3 4">
    <name type="scientific">Streptomyces monashensis</name>
    <dbReference type="NCBI Taxonomy" id="1678012"/>
    <lineage>
        <taxon>Bacteria</taxon>
        <taxon>Bacillati</taxon>
        <taxon>Actinomycetota</taxon>
        <taxon>Actinomycetes</taxon>
        <taxon>Kitasatosporales</taxon>
        <taxon>Streptomycetaceae</taxon>
        <taxon>Streptomyces</taxon>
    </lineage>
</organism>
<evidence type="ECO:0000256" key="1">
    <source>
        <dbReference type="SAM" id="Phobius"/>
    </source>
</evidence>
<dbReference type="NCBIfam" id="NF042915">
    <property type="entry name" value="MAB_1171c_fam"/>
    <property type="match status" value="1"/>
</dbReference>
<dbReference type="RefSeq" id="WP_071380131.1">
    <property type="nucleotide sequence ID" value="NZ_MLYO01000015.1"/>
</dbReference>
<sequence>MTDVALYLIAAVFLLSACYLRRVRWEGLAAATRYGTLAAAALGAKLSLLDPLTIESAARLRLVLLPVLLGSGLYVCAACAFRLLALALHTAEPPRCAVRRELVLVGGALLTSLALELLARPRLVSGDLVTSPSHRWYLVGYDAIITLYLGYCLAALVRPLARRARLAGPGVLRTAMRMFTLGTLAGLAWDAWGVDDMIREATTSTQDSGDDTLSAVLGALCIGLLAAGVGTTVWAPVSTAVRGWFGTYRRYRALTPLWGELHAVLPEITLTPPRGQFGPSQVHFALYRRVIEIQDARMILRHYTDPRTFDWLAEATRRFPPAAEQVPLIAEAASLAGALERAAVGALPTPPDADATGTDALHQPLEAEADSLARLGDVFATSPVIAHVRATARERTAPAVGR</sequence>
<accession>A0A1S2QLC9</accession>